<keyword evidence="1" id="KW-1133">Transmembrane helix</keyword>
<reference evidence="2" key="1">
    <citation type="submission" date="2020-06" db="EMBL/GenBank/DDBJ databases">
        <authorList>
            <person name="Zhou D."/>
            <person name="Xu Y."/>
        </authorList>
    </citation>
    <scope>NUCLEOTIDE SEQUENCE</scope>
    <source>
        <strain evidence="2">201313294</strain>
        <plasmid evidence="2">p13294-1NR</plasmid>
    </source>
</reference>
<geneLocation type="plasmid" evidence="2">
    <name>p13294-1NR</name>
</geneLocation>
<evidence type="ECO:0000256" key="1">
    <source>
        <dbReference type="SAM" id="Phobius"/>
    </source>
</evidence>
<dbReference type="EMBL" id="MT570100">
    <property type="protein sequence ID" value="QOC74681.1"/>
    <property type="molecule type" value="Genomic_DNA"/>
</dbReference>
<organism evidence="2">
    <name type="scientific">Klebsiella quasipneumoniae</name>
    <dbReference type="NCBI Taxonomy" id="1463165"/>
    <lineage>
        <taxon>Bacteria</taxon>
        <taxon>Pseudomonadati</taxon>
        <taxon>Pseudomonadota</taxon>
        <taxon>Gammaproteobacteria</taxon>
        <taxon>Enterobacterales</taxon>
        <taxon>Enterobacteriaceae</taxon>
        <taxon>Klebsiella/Raoultella group</taxon>
        <taxon>Klebsiella</taxon>
        <taxon>Klebsiella pneumoniae complex</taxon>
    </lineage>
</organism>
<accession>A0A7L7TD29</accession>
<keyword evidence="2" id="KW-0614">Plasmid</keyword>
<protein>
    <submittedName>
        <fullName evidence="2">Uncharacterized protein</fullName>
    </submittedName>
</protein>
<sequence>MGMFKRNRTTGGCLSLRYSVANLRQVVFGKTGHFHDRIAVDTVLQNGKQILWYILLFCLALSPLHFKL</sequence>
<name>A0A7L7TD29_9ENTR</name>
<dbReference type="AlphaFoldDB" id="A0A7L7TD29"/>
<evidence type="ECO:0000313" key="2">
    <source>
        <dbReference type="EMBL" id="QOC74681.1"/>
    </source>
</evidence>
<feature type="transmembrane region" description="Helical" evidence="1">
    <location>
        <begin position="50"/>
        <end position="66"/>
    </location>
</feature>
<keyword evidence="1" id="KW-0812">Transmembrane</keyword>
<keyword evidence="1" id="KW-0472">Membrane</keyword>
<proteinExistence type="predicted"/>